<evidence type="ECO:0000256" key="4">
    <source>
        <dbReference type="ARBA" id="ARBA00022692"/>
    </source>
</evidence>
<dbReference type="GO" id="GO:0004497">
    <property type="term" value="F:monooxygenase activity"/>
    <property type="evidence" value="ECO:0007669"/>
    <property type="project" value="UniProtKB-KW"/>
</dbReference>
<evidence type="ECO:0000256" key="1">
    <source>
        <dbReference type="ARBA" id="ARBA00001971"/>
    </source>
</evidence>
<dbReference type="InterPro" id="IPR050651">
    <property type="entry name" value="Plant_Cytochrome_P450_Monoox"/>
</dbReference>
<evidence type="ECO:0000256" key="10">
    <source>
        <dbReference type="PIRSR" id="PIRSR602401-1"/>
    </source>
</evidence>
<dbReference type="PANTHER" id="PTHR47947:SF26">
    <property type="entry name" value="CYTOCHROME P450"/>
    <property type="match status" value="1"/>
</dbReference>
<dbReference type="PRINTS" id="PR00385">
    <property type="entry name" value="P450"/>
</dbReference>
<dbReference type="InterPro" id="IPR017972">
    <property type="entry name" value="Cyt_P450_CS"/>
</dbReference>
<keyword evidence="11" id="KW-0503">Monooxygenase</keyword>
<protein>
    <recommendedName>
        <fullName evidence="15">Cytochrome P450</fullName>
    </recommendedName>
</protein>
<evidence type="ECO:0000313" key="13">
    <source>
        <dbReference type="EMBL" id="KAF6174407.1"/>
    </source>
</evidence>
<dbReference type="GO" id="GO:0044550">
    <property type="term" value="P:secondary metabolite biosynthetic process"/>
    <property type="evidence" value="ECO:0007669"/>
    <property type="project" value="UniProtKB-ARBA"/>
</dbReference>
<dbReference type="InterPro" id="IPR002401">
    <property type="entry name" value="Cyt_P450_E_grp-I"/>
</dbReference>
<dbReference type="Gene3D" id="1.10.630.10">
    <property type="entry name" value="Cytochrome P450"/>
    <property type="match status" value="1"/>
</dbReference>
<dbReference type="SUPFAM" id="SSF48264">
    <property type="entry name" value="Cytochrome P450"/>
    <property type="match status" value="1"/>
</dbReference>
<comment type="similarity">
    <text evidence="11">Belongs to the cytochrome P450 family.</text>
</comment>
<evidence type="ECO:0000256" key="9">
    <source>
        <dbReference type="ARBA" id="ARBA00023136"/>
    </source>
</evidence>
<feature type="transmembrane region" description="Helical" evidence="12">
    <location>
        <begin position="6"/>
        <end position="23"/>
    </location>
</feature>
<dbReference type="InterPro" id="IPR001128">
    <property type="entry name" value="Cyt_P450"/>
</dbReference>
<evidence type="ECO:0000256" key="7">
    <source>
        <dbReference type="ARBA" id="ARBA00023002"/>
    </source>
</evidence>
<name>A0A7J7P4N3_9MAGN</name>
<evidence type="ECO:0000256" key="6">
    <source>
        <dbReference type="ARBA" id="ARBA00022989"/>
    </source>
</evidence>
<keyword evidence="9 12" id="KW-0472">Membrane</keyword>
<sequence length="523" mass="59979">MVSLLQTEYILSLFAIVFFLNLWRIRSRKSKKIEAPEPPGAWPIIGHLLQLRGRGPFFRMLSGMADKHGPVFKLWFGMRASIIVSDWEVARECFTTNDKILATRPLSAASKYMGYNYAMFALTPYGPYWREMRKITTLELLSNRRLEMLKQFRIAEVDMSTKELYQQWITNRKEPVLVEMKQWFSDLTYNVVFMMVTSKRYFGSTTDDTDKAEARRFQKALLESVRLAELSAAPDSFPFLDYVDIGGYKKGMKNVNKELDAVSSVWVEEHRQRRVNGVSDDNSDNDFIDVMITILEKKTEFSDYDPDTIIKATVLAMFLGGTDTTTVTLSWILSLLMNNPNVLKKARDEIEVHVGKERFVEESDLTKLHYLQAIVKESMRLCPASPLLVPHEAMEDCTIGGYHVPAGTRVMINAWMIQRDPRVWPNPSEYCPERFLTTHADVNLRGQNFELIPFGSGRRSCPGISFALQVMQLTLARLIHGFEMTTPSGMPVDMTPRSYGVTMSRATPLEVLFAPRLPLHLFQ</sequence>
<proteinExistence type="inferred from homology"/>
<accession>A0A7J7P4N3</accession>
<gene>
    <name evidence="13" type="ORF">GIB67_024429</name>
</gene>
<dbReference type="GO" id="GO:0020037">
    <property type="term" value="F:heme binding"/>
    <property type="evidence" value="ECO:0007669"/>
    <property type="project" value="InterPro"/>
</dbReference>
<keyword evidence="6 12" id="KW-1133">Transmembrane helix</keyword>
<evidence type="ECO:0000256" key="3">
    <source>
        <dbReference type="ARBA" id="ARBA00022617"/>
    </source>
</evidence>
<comment type="caution">
    <text evidence="13">The sequence shown here is derived from an EMBL/GenBank/DDBJ whole genome shotgun (WGS) entry which is preliminary data.</text>
</comment>
<dbReference type="PRINTS" id="PR00463">
    <property type="entry name" value="EP450I"/>
</dbReference>
<organism evidence="13 14">
    <name type="scientific">Kingdonia uniflora</name>
    <dbReference type="NCBI Taxonomy" id="39325"/>
    <lineage>
        <taxon>Eukaryota</taxon>
        <taxon>Viridiplantae</taxon>
        <taxon>Streptophyta</taxon>
        <taxon>Embryophyta</taxon>
        <taxon>Tracheophyta</taxon>
        <taxon>Spermatophyta</taxon>
        <taxon>Magnoliopsida</taxon>
        <taxon>Ranunculales</taxon>
        <taxon>Circaeasteraceae</taxon>
        <taxon>Kingdonia</taxon>
    </lineage>
</organism>
<evidence type="ECO:0000256" key="5">
    <source>
        <dbReference type="ARBA" id="ARBA00022723"/>
    </source>
</evidence>
<dbReference type="PROSITE" id="PS00086">
    <property type="entry name" value="CYTOCHROME_P450"/>
    <property type="match status" value="1"/>
</dbReference>
<dbReference type="OrthoDB" id="507451at2759"/>
<dbReference type="GO" id="GO:0016020">
    <property type="term" value="C:membrane"/>
    <property type="evidence" value="ECO:0007669"/>
    <property type="project" value="UniProtKB-SubCell"/>
</dbReference>
<dbReference type="PANTHER" id="PTHR47947">
    <property type="entry name" value="CYTOCHROME P450 82C3-RELATED"/>
    <property type="match status" value="1"/>
</dbReference>
<evidence type="ECO:0000256" key="2">
    <source>
        <dbReference type="ARBA" id="ARBA00004370"/>
    </source>
</evidence>
<keyword evidence="8 10" id="KW-0408">Iron</keyword>
<evidence type="ECO:0000256" key="11">
    <source>
        <dbReference type="RuleBase" id="RU000461"/>
    </source>
</evidence>
<evidence type="ECO:0000313" key="14">
    <source>
        <dbReference type="Proteomes" id="UP000541444"/>
    </source>
</evidence>
<keyword evidence="3 10" id="KW-0349">Heme</keyword>
<dbReference type="EMBL" id="JACGCM010000267">
    <property type="protein sequence ID" value="KAF6174407.1"/>
    <property type="molecule type" value="Genomic_DNA"/>
</dbReference>
<keyword evidence="4 12" id="KW-0812">Transmembrane</keyword>
<dbReference type="GO" id="GO:0005506">
    <property type="term" value="F:iron ion binding"/>
    <property type="evidence" value="ECO:0007669"/>
    <property type="project" value="InterPro"/>
</dbReference>
<dbReference type="InterPro" id="IPR036396">
    <property type="entry name" value="Cyt_P450_sf"/>
</dbReference>
<dbReference type="CDD" id="cd20654">
    <property type="entry name" value="CYP82"/>
    <property type="match status" value="1"/>
</dbReference>
<dbReference type="Proteomes" id="UP000541444">
    <property type="component" value="Unassembled WGS sequence"/>
</dbReference>
<comment type="cofactor">
    <cofactor evidence="1 10">
        <name>heme</name>
        <dbReference type="ChEBI" id="CHEBI:30413"/>
    </cofactor>
</comment>
<dbReference type="AlphaFoldDB" id="A0A7J7P4N3"/>
<keyword evidence="7 11" id="KW-0560">Oxidoreductase</keyword>
<dbReference type="GO" id="GO:0016705">
    <property type="term" value="F:oxidoreductase activity, acting on paired donors, with incorporation or reduction of molecular oxygen"/>
    <property type="evidence" value="ECO:0007669"/>
    <property type="project" value="InterPro"/>
</dbReference>
<reference evidence="13 14" key="1">
    <citation type="journal article" date="2020" name="IScience">
        <title>Genome Sequencing of the Endangered Kingdonia uniflora (Circaeasteraceae, Ranunculales) Reveals Potential Mechanisms of Evolutionary Specialization.</title>
        <authorList>
            <person name="Sun Y."/>
            <person name="Deng T."/>
            <person name="Zhang A."/>
            <person name="Moore M.J."/>
            <person name="Landis J.B."/>
            <person name="Lin N."/>
            <person name="Zhang H."/>
            <person name="Zhang X."/>
            <person name="Huang J."/>
            <person name="Zhang X."/>
            <person name="Sun H."/>
            <person name="Wang H."/>
        </authorList>
    </citation>
    <scope>NUCLEOTIDE SEQUENCE [LARGE SCALE GENOMIC DNA]</scope>
    <source>
        <strain evidence="13">TB1705</strain>
        <tissue evidence="13">Leaf</tissue>
    </source>
</reference>
<feature type="binding site" description="axial binding residue" evidence="10">
    <location>
        <position position="461"/>
    </location>
    <ligand>
        <name>heme</name>
        <dbReference type="ChEBI" id="CHEBI:30413"/>
    </ligand>
    <ligandPart>
        <name>Fe</name>
        <dbReference type="ChEBI" id="CHEBI:18248"/>
    </ligandPart>
</feature>
<comment type="subcellular location">
    <subcellularLocation>
        <location evidence="2">Membrane</location>
    </subcellularLocation>
</comment>
<keyword evidence="14" id="KW-1185">Reference proteome</keyword>
<evidence type="ECO:0008006" key="15">
    <source>
        <dbReference type="Google" id="ProtNLM"/>
    </source>
</evidence>
<keyword evidence="5 10" id="KW-0479">Metal-binding</keyword>
<dbReference type="FunFam" id="1.10.630.10:FF:000026">
    <property type="entry name" value="Cytochrome P450 82C4"/>
    <property type="match status" value="1"/>
</dbReference>
<dbReference type="Pfam" id="PF00067">
    <property type="entry name" value="p450"/>
    <property type="match status" value="1"/>
</dbReference>
<evidence type="ECO:0000256" key="12">
    <source>
        <dbReference type="SAM" id="Phobius"/>
    </source>
</evidence>
<evidence type="ECO:0000256" key="8">
    <source>
        <dbReference type="ARBA" id="ARBA00023004"/>
    </source>
</evidence>